<dbReference type="InterPro" id="IPR012337">
    <property type="entry name" value="RNaseH-like_sf"/>
</dbReference>
<feature type="region of interest" description="Disordered" evidence="1">
    <location>
        <begin position="1"/>
        <end position="21"/>
    </location>
</feature>
<protein>
    <recommendedName>
        <fullName evidence="2">RNase H type-1 domain-containing protein</fullName>
    </recommendedName>
</protein>
<evidence type="ECO:0000313" key="3">
    <source>
        <dbReference type="EMBL" id="KAJ7196056.1"/>
    </source>
</evidence>
<sequence>MTKREGEPVERPVQRPRRREREVQRPLHLVIYAAGVIHTPPGERATAAASFAIEGSDQQRMGKRVPAVNDQSQYVAEFFAALAAVRSANENTALTIYSAQPYVREAMNKKLQRWEHEGWVGVPNRDVLRCLAAELKARKAPTYFKVAEPGTAARAECKRVARLAKRAARRLETAMWDLSLPPNTALPGLSLQNNRQKVFYRGIREEKTKKLAPRASTERKLEMIREAIRETFGRHVSNTEIWNAVSVKDFLPRTAQFLWKSVHNAHKIGTFWTHIPECEDRAVCKDCGDLEDLDHILMRCESPGRELVWQAARALWLEREAEWPELSLGVILGCGLAEFRDERGLVDHGARRLYRILISESAYLIWRLRNERVIDRDGVPASEEEIKNKFRFIINQRLQMDKILANRPRKGKRPALSPKLVLDFWLVRLVGVFLVRLIRFFSVRWLGLGLGWLGSLLSPLP</sequence>
<feature type="domain" description="RNase H type-1" evidence="2">
    <location>
        <begin position="30"/>
        <end position="135"/>
    </location>
</feature>
<dbReference type="Proteomes" id="UP001219525">
    <property type="component" value="Unassembled WGS sequence"/>
</dbReference>
<name>A0AAD6UVL1_9AGAR</name>
<keyword evidence="4" id="KW-1185">Reference proteome</keyword>
<dbReference type="InterPro" id="IPR036397">
    <property type="entry name" value="RNaseH_sf"/>
</dbReference>
<dbReference type="GO" id="GO:0003676">
    <property type="term" value="F:nucleic acid binding"/>
    <property type="evidence" value="ECO:0007669"/>
    <property type="project" value="InterPro"/>
</dbReference>
<gene>
    <name evidence="3" type="ORF">GGX14DRAFT_376448</name>
</gene>
<evidence type="ECO:0000256" key="1">
    <source>
        <dbReference type="SAM" id="MobiDB-lite"/>
    </source>
</evidence>
<reference evidence="3" key="1">
    <citation type="submission" date="2023-03" db="EMBL/GenBank/DDBJ databases">
        <title>Massive genome expansion in bonnet fungi (Mycena s.s.) driven by repeated elements and novel gene families across ecological guilds.</title>
        <authorList>
            <consortium name="Lawrence Berkeley National Laboratory"/>
            <person name="Harder C.B."/>
            <person name="Miyauchi S."/>
            <person name="Viragh M."/>
            <person name="Kuo A."/>
            <person name="Thoen E."/>
            <person name="Andreopoulos B."/>
            <person name="Lu D."/>
            <person name="Skrede I."/>
            <person name="Drula E."/>
            <person name="Henrissat B."/>
            <person name="Morin E."/>
            <person name="Kohler A."/>
            <person name="Barry K."/>
            <person name="LaButti K."/>
            <person name="Morin E."/>
            <person name="Salamov A."/>
            <person name="Lipzen A."/>
            <person name="Mereny Z."/>
            <person name="Hegedus B."/>
            <person name="Baldrian P."/>
            <person name="Stursova M."/>
            <person name="Weitz H."/>
            <person name="Taylor A."/>
            <person name="Grigoriev I.V."/>
            <person name="Nagy L.G."/>
            <person name="Martin F."/>
            <person name="Kauserud H."/>
        </authorList>
    </citation>
    <scope>NUCLEOTIDE SEQUENCE</scope>
    <source>
        <strain evidence="3">9144</strain>
    </source>
</reference>
<accession>A0AAD6UVL1</accession>
<dbReference type="InterPro" id="IPR002156">
    <property type="entry name" value="RNaseH_domain"/>
</dbReference>
<dbReference type="EMBL" id="JARJCW010000086">
    <property type="protein sequence ID" value="KAJ7196056.1"/>
    <property type="molecule type" value="Genomic_DNA"/>
</dbReference>
<comment type="caution">
    <text evidence="3">The sequence shown here is derived from an EMBL/GenBank/DDBJ whole genome shotgun (WGS) entry which is preliminary data.</text>
</comment>
<dbReference type="Pfam" id="PF00075">
    <property type="entry name" value="RNase_H"/>
    <property type="match status" value="1"/>
</dbReference>
<dbReference type="Gene3D" id="3.30.420.10">
    <property type="entry name" value="Ribonuclease H-like superfamily/Ribonuclease H"/>
    <property type="match status" value="1"/>
</dbReference>
<dbReference type="AlphaFoldDB" id="A0AAD6UVL1"/>
<proteinExistence type="predicted"/>
<dbReference type="GO" id="GO:0004523">
    <property type="term" value="F:RNA-DNA hybrid ribonuclease activity"/>
    <property type="evidence" value="ECO:0007669"/>
    <property type="project" value="InterPro"/>
</dbReference>
<dbReference type="SUPFAM" id="SSF53098">
    <property type="entry name" value="Ribonuclease H-like"/>
    <property type="match status" value="1"/>
</dbReference>
<evidence type="ECO:0000313" key="4">
    <source>
        <dbReference type="Proteomes" id="UP001219525"/>
    </source>
</evidence>
<evidence type="ECO:0000259" key="2">
    <source>
        <dbReference type="Pfam" id="PF00075"/>
    </source>
</evidence>
<organism evidence="3 4">
    <name type="scientific">Mycena pura</name>
    <dbReference type="NCBI Taxonomy" id="153505"/>
    <lineage>
        <taxon>Eukaryota</taxon>
        <taxon>Fungi</taxon>
        <taxon>Dikarya</taxon>
        <taxon>Basidiomycota</taxon>
        <taxon>Agaricomycotina</taxon>
        <taxon>Agaricomycetes</taxon>
        <taxon>Agaricomycetidae</taxon>
        <taxon>Agaricales</taxon>
        <taxon>Marasmiineae</taxon>
        <taxon>Mycenaceae</taxon>
        <taxon>Mycena</taxon>
    </lineage>
</organism>